<accession>A0A7W5YDA0</accession>
<sequence>MHDVTSATSVSPVSSGLLYTLRVLVLAHAVSLLVAAMFAGQALVFTDTGIAADLGVAETHVMIGMVSHLIGLLQIVAAVLYWRPGRGAGWPALASLALFVLGIAQHFLLAIGLGAHVPNGVLMFGLLALTTVWAWSPAASRRR</sequence>
<feature type="transmembrane region" description="Helical" evidence="1">
    <location>
        <begin position="121"/>
        <end position="139"/>
    </location>
</feature>
<gene>
    <name evidence="2" type="ORF">FHR33_009183</name>
</gene>
<dbReference type="Proteomes" id="UP000579945">
    <property type="component" value="Unassembled WGS sequence"/>
</dbReference>
<organism evidence="2 3">
    <name type="scientific">Nonomuraea dietziae</name>
    <dbReference type="NCBI Taxonomy" id="65515"/>
    <lineage>
        <taxon>Bacteria</taxon>
        <taxon>Bacillati</taxon>
        <taxon>Actinomycetota</taxon>
        <taxon>Actinomycetes</taxon>
        <taxon>Streptosporangiales</taxon>
        <taxon>Streptosporangiaceae</taxon>
        <taxon>Nonomuraea</taxon>
    </lineage>
</organism>
<evidence type="ECO:0000256" key="1">
    <source>
        <dbReference type="SAM" id="Phobius"/>
    </source>
</evidence>
<evidence type="ECO:0000313" key="3">
    <source>
        <dbReference type="Proteomes" id="UP000579945"/>
    </source>
</evidence>
<comment type="caution">
    <text evidence="2">The sequence shown here is derived from an EMBL/GenBank/DDBJ whole genome shotgun (WGS) entry which is preliminary data.</text>
</comment>
<keyword evidence="3" id="KW-1185">Reference proteome</keyword>
<dbReference type="AlphaFoldDB" id="A0A7W5YDA0"/>
<feature type="transmembrane region" description="Helical" evidence="1">
    <location>
        <begin position="21"/>
        <end position="40"/>
    </location>
</feature>
<keyword evidence="1" id="KW-0812">Transmembrane</keyword>
<dbReference type="EMBL" id="JACIBV010000002">
    <property type="protein sequence ID" value="MBB3733236.1"/>
    <property type="molecule type" value="Genomic_DNA"/>
</dbReference>
<feature type="transmembrane region" description="Helical" evidence="1">
    <location>
        <begin position="60"/>
        <end position="81"/>
    </location>
</feature>
<dbReference type="GeneID" id="95395197"/>
<name>A0A7W5YDA0_9ACTN</name>
<reference evidence="2 3" key="1">
    <citation type="submission" date="2020-08" db="EMBL/GenBank/DDBJ databases">
        <title>Sequencing the genomes of 1000 actinobacteria strains.</title>
        <authorList>
            <person name="Klenk H.-P."/>
        </authorList>
    </citation>
    <scope>NUCLEOTIDE SEQUENCE [LARGE SCALE GENOMIC DNA]</scope>
    <source>
        <strain evidence="2 3">DSM 44320</strain>
    </source>
</reference>
<keyword evidence="1" id="KW-1133">Transmembrane helix</keyword>
<protein>
    <recommendedName>
        <fullName evidence="4">Integral membrane protein</fullName>
    </recommendedName>
</protein>
<dbReference type="RefSeq" id="WP_183661393.1">
    <property type="nucleotide sequence ID" value="NZ_BAAAXX010000042.1"/>
</dbReference>
<proteinExistence type="predicted"/>
<keyword evidence="1" id="KW-0472">Membrane</keyword>
<evidence type="ECO:0008006" key="4">
    <source>
        <dbReference type="Google" id="ProtNLM"/>
    </source>
</evidence>
<feature type="transmembrane region" description="Helical" evidence="1">
    <location>
        <begin position="93"/>
        <end position="115"/>
    </location>
</feature>
<evidence type="ECO:0000313" key="2">
    <source>
        <dbReference type="EMBL" id="MBB3733236.1"/>
    </source>
</evidence>